<gene>
    <name evidence="1" type="ORF">SAMN04489747_1823</name>
</gene>
<dbReference type="InterPro" id="IPR053161">
    <property type="entry name" value="Ulvan_degrading_GH"/>
</dbReference>
<proteinExistence type="predicted"/>
<protein>
    <recommendedName>
        <fullName evidence="3">Alpha-L-rhamnosidase</fullName>
    </recommendedName>
</protein>
<dbReference type="OrthoDB" id="9761519at2"/>
<dbReference type="STRING" id="675864.SAMN04489747_1823"/>
<dbReference type="Gene3D" id="3.40.50.880">
    <property type="match status" value="1"/>
</dbReference>
<dbReference type="Pfam" id="PF17132">
    <property type="entry name" value="Glyco_hydro_106"/>
    <property type="match status" value="2"/>
</dbReference>
<evidence type="ECO:0000313" key="2">
    <source>
        <dbReference type="Proteomes" id="UP000198546"/>
    </source>
</evidence>
<sequence length="854" mass="92430">MDLRELRGGFRHPAADCRPMVRWWWFGPTVERRELTRQLEAMVAAGIGGVEVAHVYPLAPASCDFLSEEALGHLRHAAEEAHRLGLRFDLTLGSGWSFGGPHVGPDLAARRLHWERHEVGGSAAELELRASWPGDELVAAFVGDGSVLERPSDVRELAVRDGRFELPAGGQPRVVLVAWSRLTGQQVKRAAAGAEGPVLDHYSARAAAVHLEEVGERLLGAVPAGLVGAVFCDSLEVYGADWTPDLLTEFERRRGYDSRPRLHQLVLDGPGCEELRADHLRTLSELYEEHFVAPLGRWAREHGVDFRIQSYGVPPATLSSYRSADVCEGEGWGWRDLTTTRWAASAAHLLGRTVVSAEAWTWLHSPSFRATPLDVQGEAHEHLLQGVNQLVAHGWPYSPADAPGLGWFFYAAAALDDRNPWWSAAPALNAYLQRLCWLMRQGEPVRDVLVYLPTEDVYTRMGRPEDRSLDLWRSTAAWVGRELTGTLREHGLDYDLVDDDALALVDPASAPVVVLPRTSRLPAAARRWLDAVTEAGGTVIGWQSEVEGALLAGTPEELVGLIERVTAPAARVTGEDGRPVDDLAVVARRLPGAHVHLVVNTGPHPRTAVLRSRGEQTSWQEWDASSGEVRRTGSGPVGLSLAPYQATVVVTSADPVDPPLDGGGPEVRRRPVGDGWRVRFEDGPESPVALPHRWQDDPARRAFAGRATYTTSVRVGPDEAAGGDRLWLDLGPCTPLAVDPDAPQASGHSFRAEVATPVGEVAEVWVDDVRAGVLWSPPYRLDLTGLLGPGAHELRLVVAGTAAGALAADAATTELVAGATARDGRRFVMQDLDLAEVGLSSGLLAVPELVVTSG</sequence>
<dbReference type="AlphaFoldDB" id="A0A1G6XVX1"/>
<dbReference type="InterPro" id="IPR029062">
    <property type="entry name" value="Class_I_gatase-like"/>
</dbReference>
<keyword evidence="2" id="KW-1185">Reference proteome</keyword>
<name>A0A1G6XVX1_9ACTN</name>
<dbReference type="RefSeq" id="WP_157677039.1">
    <property type="nucleotide sequence ID" value="NZ_LT629688.1"/>
</dbReference>
<organism evidence="1 2">
    <name type="scientific">Auraticoccus monumenti</name>
    <dbReference type="NCBI Taxonomy" id="675864"/>
    <lineage>
        <taxon>Bacteria</taxon>
        <taxon>Bacillati</taxon>
        <taxon>Actinomycetota</taxon>
        <taxon>Actinomycetes</taxon>
        <taxon>Propionibacteriales</taxon>
        <taxon>Propionibacteriaceae</taxon>
        <taxon>Auraticoccus</taxon>
    </lineage>
</organism>
<dbReference type="EMBL" id="LT629688">
    <property type="protein sequence ID" value="SDD82172.1"/>
    <property type="molecule type" value="Genomic_DNA"/>
</dbReference>
<evidence type="ECO:0000313" key="1">
    <source>
        <dbReference type="EMBL" id="SDD82172.1"/>
    </source>
</evidence>
<dbReference type="Proteomes" id="UP000198546">
    <property type="component" value="Chromosome i"/>
</dbReference>
<accession>A0A1G6XVX1</accession>
<dbReference type="InterPro" id="IPR008979">
    <property type="entry name" value="Galactose-bd-like_sf"/>
</dbReference>
<reference evidence="1 2" key="1">
    <citation type="submission" date="2016-10" db="EMBL/GenBank/DDBJ databases">
        <authorList>
            <person name="de Groot N.N."/>
        </authorList>
    </citation>
    <scope>NUCLEOTIDE SEQUENCE [LARGE SCALE GENOMIC DNA]</scope>
    <source>
        <strain evidence="1 2">MON 2.2</strain>
    </source>
</reference>
<dbReference type="PANTHER" id="PTHR36848">
    <property type="entry name" value="DNA-BINDING PROTEIN (PUTATIVE SECRETED PROTEIN)-RELATED"/>
    <property type="match status" value="1"/>
</dbReference>
<dbReference type="Gene3D" id="2.60.120.260">
    <property type="entry name" value="Galactose-binding domain-like"/>
    <property type="match status" value="1"/>
</dbReference>
<dbReference type="PANTHER" id="PTHR36848:SF2">
    <property type="entry name" value="SECRETED PROTEIN"/>
    <property type="match status" value="1"/>
</dbReference>
<evidence type="ECO:0008006" key="3">
    <source>
        <dbReference type="Google" id="ProtNLM"/>
    </source>
</evidence>
<dbReference type="SUPFAM" id="SSF49785">
    <property type="entry name" value="Galactose-binding domain-like"/>
    <property type="match status" value="1"/>
</dbReference>